<dbReference type="SUPFAM" id="SSF52047">
    <property type="entry name" value="RNI-like"/>
    <property type="match status" value="1"/>
</dbReference>
<organism evidence="2 3">
    <name type="scientific">Datura stramonium</name>
    <name type="common">Jimsonweed</name>
    <name type="synonym">Common thornapple</name>
    <dbReference type="NCBI Taxonomy" id="4076"/>
    <lineage>
        <taxon>Eukaryota</taxon>
        <taxon>Viridiplantae</taxon>
        <taxon>Streptophyta</taxon>
        <taxon>Embryophyta</taxon>
        <taxon>Tracheophyta</taxon>
        <taxon>Spermatophyta</taxon>
        <taxon>Magnoliopsida</taxon>
        <taxon>eudicotyledons</taxon>
        <taxon>Gunneridae</taxon>
        <taxon>Pentapetalae</taxon>
        <taxon>asterids</taxon>
        <taxon>lamiids</taxon>
        <taxon>Solanales</taxon>
        <taxon>Solanaceae</taxon>
        <taxon>Solanoideae</taxon>
        <taxon>Datureae</taxon>
        <taxon>Datura</taxon>
    </lineage>
</organism>
<feature type="domain" description="At1g61320/AtMIF1 LRR" evidence="1">
    <location>
        <begin position="42"/>
        <end position="202"/>
    </location>
</feature>
<reference evidence="2 3" key="1">
    <citation type="journal article" date="2021" name="BMC Genomics">
        <title>Datura genome reveals duplications of psychoactive alkaloid biosynthetic genes and high mutation rate following tissue culture.</title>
        <authorList>
            <person name="Rajewski A."/>
            <person name="Carter-House D."/>
            <person name="Stajich J."/>
            <person name="Litt A."/>
        </authorList>
    </citation>
    <scope>NUCLEOTIDE SEQUENCE [LARGE SCALE GENOMIC DNA]</scope>
    <source>
        <strain evidence="2">AR-01</strain>
    </source>
</reference>
<name>A0ABS8T1N0_DATST</name>
<evidence type="ECO:0000259" key="1">
    <source>
        <dbReference type="Pfam" id="PF23622"/>
    </source>
</evidence>
<dbReference type="InterPro" id="IPR055357">
    <property type="entry name" value="LRR_At1g61320_AtMIF1"/>
</dbReference>
<comment type="caution">
    <text evidence="2">The sequence shown here is derived from an EMBL/GenBank/DDBJ whole genome shotgun (WGS) entry which is preliminary data.</text>
</comment>
<dbReference type="PANTHER" id="PTHR31639:SF333">
    <property type="entry name" value="F-BOX DOMAIN, FBD DOMAIN, LEUCINE-RICH REPEAT DOMAIN, L DOMAIN-LIKE PROTEIN-RELATED"/>
    <property type="match status" value="1"/>
</dbReference>
<gene>
    <name evidence="2" type="ORF">HAX54_000250</name>
</gene>
<dbReference type="Pfam" id="PF23622">
    <property type="entry name" value="LRR_At1g61320_AtMIF1"/>
    <property type="match status" value="1"/>
</dbReference>
<dbReference type="PANTHER" id="PTHR31639">
    <property type="entry name" value="F-BOX PROTEIN-LIKE"/>
    <property type="match status" value="1"/>
</dbReference>
<proteinExistence type="predicted"/>
<dbReference type="Gene3D" id="3.80.10.10">
    <property type="entry name" value="Ribonuclease Inhibitor"/>
    <property type="match status" value="1"/>
</dbReference>
<accession>A0ABS8T1N0</accession>
<protein>
    <recommendedName>
        <fullName evidence="1">At1g61320/AtMIF1 LRR domain-containing protein</fullName>
    </recommendedName>
</protein>
<dbReference type="EMBL" id="JACEIK010001005">
    <property type="protein sequence ID" value="MCD7464940.1"/>
    <property type="molecule type" value="Genomic_DNA"/>
</dbReference>
<sequence>MPQEVIFCPQNGDIFGLCTQIWCCKKVAARSCSVFSEIVDKILLQHIGDIVKFVLDVSGVLQLSPRPDIDRWILYATRNGVKKLKLNMTNNTTYKVPSYIYNCPTLTKLKLLNCVFNPPKSFLGFQNLTTLRVEKVTFESAICVINAPFLVNLTLMHCNGTQYLNVVVAGLKTLYVCESHCNLDLSCFMNCKKLTYLYLEVDNNSKHAEGLTLEKLLLSLTTLKVLTLCSPELELLELGVDFTQIGQTYYALELIKSSPKLRKLEIWVRNGFKNRTVFHKAIARSYSIFGKDEYPFGCWLFGKVEYGMRYPRASPKAELFYLTNAD</sequence>
<dbReference type="InterPro" id="IPR032675">
    <property type="entry name" value="LRR_dom_sf"/>
</dbReference>
<evidence type="ECO:0000313" key="2">
    <source>
        <dbReference type="EMBL" id="MCD7464940.1"/>
    </source>
</evidence>
<keyword evidence="3" id="KW-1185">Reference proteome</keyword>
<evidence type="ECO:0000313" key="3">
    <source>
        <dbReference type="Proteomes" id="UP000823775"/>
    </source>
</evidence>
<dbReference type="Proteomes" id="UP000823775">
    <property type="component" value="Unassembled WGS sequence"/>
</dbReference>